<name>A0AAQ3L410_9LILI</name>
<dbReference type="Proteomes" id="UP001327560">
    <property type="component" value="Chromosome 9"/>
</dbReference>
<keyword evidence="4" id="KW-1185">Reference proteome</keyword>
<keyword evidence="2" id="KW-0732">Signal</keyword>
<dbReference type="PANTHER" id="PTHR37908">
    <property type="entry name" value="TRANSMEMBRANE PROTEIN"/>
    <property type="match status" value="1"/>
</dbReference>
<dbReference type="AlphaFoldDB" id="A0AAQ3L410"/>
<feature type="compositionally biased region" description="Polar residues" evidence="1">
    <location>
        <begin position="68"/>
        <end position="81"/>
    </location>
</feature>
<reference evidence="3 4" key="1">
    <citation type="submission" date="2023-10" db="EMBL/GenBank/DDBJ databases">
        <title>Chromosome-scale genome assembly provides insights into flower coloration mechanisms of Canna indica.</title>
        <authorList>
            <person name="Li C."/>
        </authorList>
    </citation>
    <scope>NUCLEOTIDE SEQUENCE [LARGE SCALE GENOMIC DNA]</scope>
    <source>
        <tissue evidence="3">Flower</tissue>
    </source>
</reference>
<evidence type="ECO:0000313" key="4">
    <source>
        <dbReference type="Proteomes" id="UP001327560"/>
    </source>
</evidence>
<gene>
    <name evidence="3" type="ORF">Cni_G29072</name>
</gene>
<feature type="chain" id="PRO_5042915754" evidence="2">
    <location>
        <begin position="26"/>
        <end position="88"/>
    </location>
</feature>
<proteinExistence type="predicted"/>
<feature type="region of interest" description="Disordered" evidence="1">
    <location>
        <begin position="63"/>
        <end position="88"/>
    </location>
</feature>
<feature type="signal peptide" evidence="2">
    <location>
        <begin position="1"/>
        <end position="25"/>
    </location>
</feature>
<sequence>MGRSLLLIALVVAVSAALLFPQGSARRVHVMRHSKTWSSPLPLTEEKTRIFIGREMVETEMDYKDPVANTNPRSSGAIFNSPTPPPTQ</sequence>
<evidence type="ECO:0000313" key="3">
    <source>
        <dbReference type="EMBL" id="WOL20268.1"/>
    </source>
</evidence>
<protein>
    <submittedName>
        <fullName evidence="3">Uncharacterized protein</fullName>
    </submittedName>
</protein>
<evidence type="ECO:0000256" key="1">
    <source>
        <dbReference type="SAM" id="MobiDB-lite"/>
    </source>
</evidence>
<dbReference type="PANTHER" id="PTHR37908:SF3">
    <property type="entry name" value="TRANSMEMBRANE PROTEIN"/>
    <property type="match status" value="1"/>
</dbReference>
<organism evidence="3 4">
    <name type="scientific">Canna indica</name>
    <name type="common">Indian-shot</name>
    <dbReference type="NCBI Taxonomy" id="4628"/>
    <lineage>
        <taxon>Eukaryota</taxon>
        <taxon>Viridiplantae</taxon>
        <taxon>Streptophyta</taxon>
        <taxon>Embryophyta</taxon>
        <taxon>Tracheophyta</taxon>
        <taxon>Spermatophyta</taxon>
        <taxon>Magnoliopsida</taxon>
        <taxon>Liliopsida</taxon>
        <taxon>Zingiberales</taxon>
        <taxon>Cannaceae</taxon>
        <taxon>Canna</taxon>
    </lineage>
</organism>
<evidence type="ECO:0000256" key="2">
    <source>
        <dbReference type="SAM" id="SignalP"/>
    </source>
</evidence>
<dbReference type="EMBL" id="CP136898">
    <property type="protein sequence ID" value="WOL20268.1"/>
    <property type="molecule type" value="Genomic_DNA"/>
</dbReference>
<accession>A0AAQ3L410</accession>